<reference evidence="1 2" key="1">
    <citation type="submission" date="2015-09" db="EMBL/GenBank/DDBJ databases">
        <authorList>
            <consortium name="Pathogen Informatics"/>
        </authorList>
    </citation>
    <scope>NUCLEOTIDE SEQUENCE [LARGE SCALE GENOMIC DNA]</scope>
    <source>
        <strain evidence="1 2">2789STDY5834861</strain>
    </source>
</reference>
<accession>A0A173YQ86</accession>
<evidence type="ECO:0000313" key="2">
    <source>
        <dbReference type="Proteomes" id="UP000095645"/>
    </source>
</evidence>
<sequence length="72" mass="8636">MARQPVMDRLPHEKSDIWKKELKALMSDFCIPVNIIEQIIRTAERKAKPEESCKSVYQRGWIMFKEFLLQKQ</sequence>
<name>A0A173YQ86_9FIRM</name>
<dbReference type="RefSeq" id="WP_055057494.1">
    <property type="nucleotide sequence ID" value="NZ_CYZP01000005.1"/>
</dbReference>
<evidence type="ECO:0000313" key="1">
    <source>
        <dbReference type="EMBL" id="CUN66322.1"/>
    </source>
</evidence>
<organism evidence="1 2">
    <name type="scientific">Blautia obeum</name>
    <dbReference type="NCBI Taxonomy" id="40520"/>
    <lineage>
        <taxon>Bacteria</taxon>
        <taxon>Bacillati</taxon>
        <taxon>Bacillota</taxon>
        <taxon>Clostridia</taxon>
        <taxon>Lachnospirales</taxon>
        <taxon>Lachnospiraceae</taxon>
        <taxon>Blautia</taxon>
    </lineage>
</organism>
<dbReference type="EMBL" id="CYZP01000005">
    <property type="protein sequence ID" value="CUN66322.1"/>
    <property type="molecule type" value="Genomic_DNA"/>
</dbReference>
<gene>
    <name evidence="1" type="ORF">ERS852476_00732</name>
</gene>
<proteinExistence type="predicted"/>
<dbReference type="AlphaFoldDB" id="A0A173YQ86"/>
<dbReference type="Proteomes" id="UP000095645">
    <property type="component" value="Unassembled WGS sequence"/>
</dbReference>
<protein>
    <submittedName>
        <fullName evidence="1">Uncharacterized protein</fullName>
    </submittedName>
</protein>